<evidence type="ECO:0000313" key="1">
    <source>
        <dbReference type="EMBL" id="XCD18394.1"/>
    </source>
</evidence>
<proteinExistence type="predicted"/>
<dbReference type="SUPFAM" id="SSF53850">
    <property type="entry name" value="Periplasmic binding protein-like II"/>
    <property type="match status" value="1"/>
</dbReference>
<reference evidence="1" key="1">
    <citation type="submission" date="2023-01" db="EMBL/GenBank/DDBJ databases">
        <title>Vibrio sp. CB1-14 genome sequencing.</title>
        <authorList>
            <person name="Otstavnykh N."/>
            <person name="Isaeva M."/>
            <person name="Meleshko D."/>
        </authorList>
    </citation>
    <scope>NUCLEOTIDE SEQUENCE</scope>
    <source>
        <strain evidence="1">CB1-14</strain>
    </source>
</reference>
<accession>A0AAU8BPV8</accession>
<dbReference type="Pfam" id="PF12974">
    <property type="entry name" value="Phosphonate-bd"/>
    <property type="match status" value="1"/>
</dbReference>
<dbReference type="PANTHER" id="PTHR35841:SF1">
    <property type="entry name" value="PHOSPHONATES-BINDING PERIPLASMIC PROTEIN"/>
    <property type="match status" value="1"/>
</dbReference>
<dbReference type="RefSeq" id="WP_353499537.1">
    <property type="nucleotide sequence ID" value="NZ_CP115921.1"/>
</dbReference>
<dbReference type="PANTHER" id="PTHR35841">
    <property type="entry name" value="PHOSPHONATES-BINDING PERIPLASMIC PROTEIN"/>
    <property type="match status" value="1"/>
</dbReference>
<dbReference type="EMBL" id="CP115921">
    <property type="protein sequence ID" value="XCD18394.1"/>
    <property type="molecule type" value="Genomic_DNA"/>
</dbReference>
<sequence>MSFSVFSIASTPKVAKKPAQASQSQTFTIGVLSSKARKHIGFTSPIAKYLGRQLAPYGYKEGRVKVTNSIVELGQWLDTGEVDMVSETLFAALKLQQEHKADIRLHRWKKGQADYQTVFFARKDSGIHTLDDLIGKTLVLEDRSSTSGFYMPVQTLISQQLAMKSQSASSRIPNPDNINIVVAGDVLRRADEISLSTWVAHGQADAGAFANTNWDDSGDMPPHIKPEIEIIYRTEFIPRSVILLRRDLPSQVKQTIETSLVNAHQSAEGKAALHKFQQTTKFETFSPARLHSFVDYNQYRMQIESMWFK</sequence>
<dbReference type="Gene3D" id="3.40.190.10">
    <property type="entry name" value="Periplasmic binding protein-like II"/>
    <property type="match status" value="2"/>
</dbReference>
<dbReference type="AlphaFoldDB" id="A0AAU8BPV8"/>
<gene>
    <name evidence="1" type="ORF">PG915_16585</name>
</gene>
<name>A0AAU8BPV8_9VIBR</name>
<organism evidence="1">
    <name type="scientific">Vibrio chaetopteri</name>
    <dbReference type="NCBI Taxonomy" id="3016528"/>
    <lineage>
        <taxon>Bacteria</taxon>
        <taxon>Pseudomonadati</taxon>
        <taxon>Pseudomonadota</taxon>
        <taxon>Gammaproteobacteria</taxon>
        <taxon>Vibrionales</taxon>
        <taxon>Vibrionaceae</taxon>
        <taxon>Vibrio</taxon>
    </lineage>
</organism>
<protein>
    <submittedName>
        <fullName evidence="1">Phosphate/phosphite/phosphonate ABC transporter substrate-binding protein</fullName>
    </submittedName>
</protein>
<dbReference type="KEGG" id="vck:PG915_16585"/>